<dbReference type="eggNOG" id="COG0457">
    <property type="taxonomic scope" value="Bacteria"/>
</dbReference>
<dbReference type="PANTHER" id="PTHR45188">
    <property type="entry name" value="DNAJ PROTEIN P58IPK HOMOLOG"/>
    <property type="match status" value="1"/>
</dbReference>
<feature type="region of interest" description="Disordered" evidence="4">
    <location>
        <begin position="68"/>
        <end position="101"/>
    </location>
</feature>
<feature type="compositionally biased region" description="Low complexity" evidence="4">
    <location>
        <begin position="856"/>
        <end position="865"/>
    </location>
</feature>
<accession>L7U7P5</accession>
<keyword evidence="7" id="KW-1185">Reference proteome</keyword>
<dbReference type="InterPro" id="IPR011990">
    <property type="entry name" value="TPR-like_helical_dom_sf"/>
</dbReference>
<dbReference type="KEGG" id="msd:MYSTI_01150"/>
<evidence type="ECO:0000256" key="4">
    <source>
        <dbReference type="SAM" id="MobiDB-lite"/>
    </source>
</evidence>
<dbReference type="Proteomes" id="UP000011131">
    <property type="component" value="Chromosome"/>
</dbReference>
<feature type="compositionally biased region" description="Low complexity" evidence="4">
    <location>
        <begin position="160"/>
        <end position="175"/>
    </location>
</feature>
<dbReference type="AlphaFoldDB" id="L7U7P5"/>
<dbReference type="SMART" id="SM00028">
    <property type="entry name" value="TPR"/>
    <property type="match status" value="2"/>
</dbReference>
<feature type="compositionally biased region" description="Gly residues" evidence="4">
    <location>
        <begin position="328"/>
        <end position="339"/>
    </location>
</feature>
<evidence type="ECO:0000313" key="7">
    <source>
        <dbReference type="Proteomes" id="UP000011131"/>
    </source>
</evidence>
<dbReference type="InterPro" id="IPR025497">
    <property type="entry name" value="PatA-like_N"/>
</dbReference>
<dbReference type="Pfam" id="PF14332">
    <property type="entry name" value="DUF4388"/>
    <property type="match status" value="1"/>
</dbReference>
<dbReference type="PANTHER" id="PTHR45188:SF2">
    <property type="entry name" value="DNAJ HOMOLOG SUBFAMILY C MEMBER 7"/>
    <property type="match status" value="1"/>
</dbReference>
<protein>
    <submittedName>
        <fullName evidence="6">PT repeat/DnaJ domain-containing protein</fullName>
    </submittedName>
</protein>
<evidence type="ECO:0000256" key="2">
    <source>
        <dbReference type="ARBA" id="ARBA00022803"/>
    </source>
</evidence>
<feature type="region of interest" description="Disordered" evidence="4">
    <location>
        <begin position="160"/>
        <end position="474"/>
    </location>
</feature>
<dbReference type="PRINTS" id="PR00625">
    <property type="entry name" value="JDOMAIN"/>
</dbReference>
<keyword evidence="2 3" id="KW-0802">TPR repeat</keyword>
<reference evidence="6 7" key="1">
    <citation type="journal article" date="2013" name="Genome Announc.">
        <title>Complete genome sequence of Myxococcus stipitatus strain DSM 14675, a fruiting myxobacterium.</title>
        <authorList>
            <person name="Huntley S."/>
            <person name="Kneip S."/>
            <person name="Treuner-Lange A."/>
            <person name="Sogaard-Andersen L."/>
        </authorList>
    </citation>
    <scope>NUCLEOTIDE SEQUENCE [LARGE SCALE GENOMIC DNA]</scope>
    <source>
        <strain evidence="7">DSM 14675 / JCM 12634 / Mx s8</strain>
    </source>
</reference>
<feature type="domain" description="J" evidence="5">
    <location>
        <begin position="882"/>
        <end position="953"/>
    </location>
</feature>
<keyword evidence="1" id="KW-0677">Repeat</keyword>
<dbReference type="EMBL" id="CP004025">
    <property type="protein sequence ID" value="AGC42499.1"/>
    <property type="molecule type" value="Genomic_DNA"/>
</dbReference>
<dbReference type="SMART" id="SM00271">
    <property type="entry name" value="DnaJ"/>
    <property type="match status" value="1"/>
</dbReference>
<dbReference type="Pfam" id="PF13432">
    <property type="entry name" value="TPR_16"/>
    <property type="match status" value="2"/>
</dbReference>
<dbReference type="eggNOG" id="COG0484">
    <property type="taxonomic scope" value="Bacteria"/>
</dbReference>
<feature type="compositionally biased region" description="Low complexity" evidence="4">
    <location>
        <begin position="340"/>
        <end position="380"/>
    </location>
</feature>
<feature type="compositionally biased region" description="Low complexity" evidence="4">
    <location>
        <begin position="230"/>
        <end position="247"/>
    </location>
</feature>
<evidence type="ECO:0000256" key="3">
    <source>
        <dbReference type="PROSITE-ProRule" id="PRU00339"/>
    </source>
</evidence>
<dbReference type="PROSITE" id="PS50005">
    <property type="entry name" value="TPR"/>
    <property type="match status" value="1"/>
</dbReference>
<dbReference type="PATRIC" id="fig|1278073.3.peg.1203"/>
<feature type="compositionally biased region" description="Low complexity" evidence="4">
    <location>
        <begin position="400"/>
        <end position="474"/>
    </location>
</feature>
<gene>
    <name evidence="6" type="ordered locus">MYSTI_01150</name>
</gene>
<feature type="compositionally biased region" description="Low complexity" evidence="4">
    <location>
        <begin position="71"/>
        <end position="101"/>
    </location>
</feature>
<dbReference type="STRING" id="1278073.MYSTI_01150"/>
<dbReference type="Pfam" id="PF00226">
    <property type="entry name" value="DnaJ"/>
    <property type="match status" value="1"/>
</dbReference>
<dbReference type="SUPFAM" id="SSF48452">
    <property type="entry name" value="TPR-like"/>
    <property type="match status" value="1"/>
</dbReference>
<dbReference type="InterPro" id="IPR001623">
    <property type="entry name" value="DnaJ_domain"/>
</dbReference>
<name>L7U7P5_MYXSD</name>
<evidence type="ECO:0000256" key="1">
    <source>
        <dbReference type="ARBA" id="ARBA00022737"/>
    </source>
</evidence>
<feature type="compositionally biased region" description="Low complexity" evidence="4">
    <location>
        <begin position="787"/>
        <end position="824"/>
    </location>
</feature>
<feature type="compositionally biased region" description="Low complexity" evidence="4">
    <location>
        <begin position="764"/>
        <end position="780"/>
    </location>
</feature>
<sequence length="1090" mass="107902">MPRMAEGEVRQYWVRNDRGTLWGPLTLPTIELLIDSGAIKGKLQVSHDGLNFAFPWRFPEARDAFPRELWGDGAPAAGPSPAGAPGTAPQASPGGAPMAGPGMAPMAGPGVPMAGPGMAPMAGPGVPMAGPGMTPMAGPGVPMAGPGMAPMAGPGVPMAGPGMAPTAGPRSAPQAGPGGVPMAGPGMAPTAGPRAAPQAGPGGVPMAGPGMAPTAGPRAAPQAGPGGVPMAGPGMAPTAGPRAAPQAGPGGVPMAGPGTAPMSGPGGVPMAGPGIAPTAGPRAAPQAGPGGVPMAGPGIAPAGGPRAAPQAGPGGVPMTGPGVAPMAGPGGAPGTGPGGAPTANPGTAPMAGPGAVARGAPGTVPTAGPGVRPGDPRVPGNPAHIAQQGARPGVPGPGPTGVAGAPGHSSAPGAPQPAGARPTGAPGAGVAATGATAHAGIPPTGARPAGAPGAAQVPPGGVSPQPGAPQAPVVPTATAPVAAVATEGSPYAMPPQGQLDQTSPLNLYGRIASAEQTGLLTLTLPDRVTQIHFRKGNPEFVDSTHAEDALGTSLMGAKLLVPEQLQQAEAAKNRFGGDLLAALFGLGLLQPASAFAILAQRAASILFKGLRAETGTFTFELRDLAGNKAMPLGNRWAVLSDTVRRMPSADIKRRLMPVLQLPIMKSGGMVPASDLRLTPHEVRALTVIDGVRSVSQLLNDFPQDTDHLLRLAFLLRELDAVSFAAVSPSAATVHSGPTVEAPTAQAVASASPQAATRPGPPPGANTTATAAPPGAAAARPGNPPGAPTAGPATPGNPPGATAARPGNPPGAAAPRPGAPAATRPGNPPGAPAATRPGNPPGAPAAARPGNPPGAPAPTVAAPPGADEIPALRTLATAMKQQTHFQRLGLTEQADSSAVKVAYFRLAKQYHPDTLPPGAPPELEKLKAEVFAYVGDAYRMLSDDKSRAAYLEELKSGGAGSEVDVNAILMAEELFQKACILVKARKFPEAVKMLNEAIQLNAEEAEFYAWRGYARFFTVADKKAAQPEAFREIQNAIRRNERCAPAHYFLGVIAKLTGDATGALKHFKRTVELQPDHIDAQREIRMAAQKK</sequence>
<dbReference type="CDD" id="cd06257">
    <property type="entry name" value="DnaJ"/>
    <property type="match status" value="1"/>
</dbReference>
<feature type="region of interest" description="Disordered" evidence="4">
    <location>
        <begin position="730"/>
        <end position="865"/>
    </location>
</feature>
<feature type="compositionally biased region" description="Low complexity" evidence="4">
    <location>
        <begin position="741"/>
        <end position="757"/>
    </location>
</feature>
<feature type="compositionally biased region" description="Low complexity" evidence="4">
    <location>
        <begin position="182"/>
        <end position="199"/>
    </location>
</feature>
<feature type="repeat" description="TPR" evidence="3">
    <location>
        <begin position="1043"/>
        <end position="1076"/>
    </location>
</feature>
<evidence type="ECO:0000313" key="6">
    <source>
        <dbReference type="EMBL" id="AGC42499.1"/>
    </source>
</evidence>
<dbReference type="PROSITE" id="PS50076">
    <property type="entry name" value="DNAJ_2"/>
    <property type="match status" value="1"/>
</dbReference>
<organism evidence="6 7">
    <name type="scientific">Myxococcus stipitatus (strain DSM 14675 / JCM 12634 / Mx s8)</name>
    <dbReference type="NCBI Taxonomy" id="1278073"/>
    <lineage>
        <taxon>Bacteria</taxon>
        <taxon>Pseudomonadati</taxon>
        <taxon>Myxococcota</taxon>
        <taxon>Myxococcia</taxon>
        <taxon>Myxococcales</taxon>
        <taxon>Cystobacterineae</taxon>
        <taxon>Myxococcaceae</taxon>
        <taxon>Myxococcus</taxon>
    </lineage>
</organism>
<dbReference type="Gene3D" id="1.10.287.110">
    <property type="entry name" value="DnaJ domain"/>
    <property type="match status" value="1"/>
</dbReference>
<feature type="compositionally biased region" description="Low complexity" evidence="4">
    <location>
        <begin position="276"/>
        <end position="287"/>
    </location>
</feature>
<evidence type="ECO:0000259" key="5">
    <source>
        <dbReference type="PROSITE" id="PS50076"/>
    </source>
</evidence>
<dbReference type="InterPro" id="IPR036869">
    <property type="entry name" value="J_dom_sf"/>
</dbReference>
<dbReference type="Gene3D" id="1.25.40.10">
    <property type="entry name" value="Tetratricopeptide repeat domain"/>
    <property type="match status" value="1"/>
</dbReference>
<feature type="compositionally biased region" description="Low complexity" evidence="4">
    <location>
        <begin position="318"/>
        <end position="327"/>
    </location>
</feature>
<dbReference type="SUPFAM" id="SSF46565">
    <property type="entry name" value="Chaperone J-domain"/>
    <property type="match status" value="1"/>
</dbReference>
<feature type="compositionally biased region" description="Low complexity" evidence="4">
    <location>
        <begin position="294"/>
        <end position="311"/>
    </location>
</feature>
<feature type="compositionally biased region" description="Low complexity" evidence="4">
    <location>
        <begin position="206"/>
        <end position="223"/>
    </location>
</feature>
<dbReference type="InterPro" id="IPR019734">
    <property type="entry name" value="TPR_rpt"/>
</dbReference>
<proteinExistence type="predicted"/>
<dbReference type="HOGENOM" id="CLU_015378_0_0_7"/>